<name>A0A450SFV5_9GAMM</name>
<reference evidence="1" key="1">
    <citation type="submission" date="2019-02" db="EMBL/GenBank/DDBJ databases">
        <authorList>
            <person name="Gruber-Vodicka R. H."/>
            <person name="Seah K. B. B."/>
        </authorList>
    </citation>
    <scope>NUCLEOTIDE SEQUENCE</scope>
    <source>
        <strain evidence="1">BECK_BZ106</strain>
    </source>
</reference>
<proteinExistence type="predicted"/>
<sequence>MELNSPANGACKMVLKLDPFATTFARDEPLTVMLIA</sequence>
<protein>
    <submittedName>
        <fullName evidence="1">Uncharacterized protein</fullName>
    </submittedName>
</protein>
<organism evidence="1">
    <name type="scientific">Candidatus Kentrum sp. FW</name>
    <dbReference type="NCBI Taxonomy" id="2126338"/>
    <lineage>
        <taxon>Bacteria</taxon>
        <taxon>Pseudomonadati</taxon>
        <taxon>Pseudomonadota</taxon>
        <taxon>Gammaproteobacteria</taxon>
        <taxon>Candidatus Kentrum</taxon>
    </lineage>
</organism>
<accession>A0A450SFV5</accession>
<gene>
    <name evidence="1" type="ORF">BECKFW1821B_GA0114236_101026</name>
</gene>
<dbReference type="EMBL" id="CAADFD010000010">
    <property type="protein sequence ID" value="VFJ51795.1"/>
    <property type="molecule type" value="Genomic_DNA"/>
</dbReference>
<dbReference type="AlphaFoldDB" id="A0A450SFV5"/>
<evidence type="ECO:0000313" key="1">
    <source>
        <dbReference type="EMBL" id="VFJ51795.1"/>
    </source>
</evidence>